<dbReference type="STRING" id="650850.SAMN04488129_10464"/>
<dbReference type="Pfam" id="PF00127">
    <property type="entry name" value="Copper-bind"/>
    <property type="match status" value="1"/>
</dbReference>
<dbReference type="InterPro" id="IPR002386">
    <property type="entry name" value="Amicyanin/Pseudoazurin"/>
</dbReference>
<evidence type="ECO:0000313" key="10">
    <source>
        <dbReference type="Proteomes" id="UP000198807"/>
    </source>
</evidence>
<dbReference type="PRINTS" id="PR00155">
    <property type="entry name" value="AMICYANIN"/>
</dbReference>
<evidence type="ECO:0000256" key="3">
    <source>
        <dbReference type="ARBA" id="ARBA00022723"/>
    </source>
</evidence>
<keyword evidence="6 7" id="KW-0186">Copper</keyword>
<dbReference type="GO" id="GO:0009055">
    <property type="term" value="F:electron transfer activity"/>
    <property type="evidence" value="ECO:0007669"/>
    <property type="project" value="InterPro"/>
</dbReference>
<evidence type="ECO:0000256" key="1">
    <source>
        <dbReference type="ARBA" id="ARBA00004418"/>
    </source>
</evidence>
<feature type="binding site" evidence="7">
    <location>
        <position position="87"/>
    </location>
    <ligand>
        <name>Cu cation</name>
        <dbReference type="ChEBI" id="CHEBI:23378"/>
    </ligand>
</feature>
<keyword evidence="3 7" id="KW-0479">Metal-binding</keyword>
<protein>
    <submittedName>
        <fullName evidence="9">Plastocyanin</fullName>
    </submittedName>
</protein>
<dbReference type="InterPro" id="IPR028871">
    <property type="entry name" value="BlueCu_1_BS"/>
</dbReference>
<organism evidence="9 10">
    <name type="scientific">Halomonas daqiaonensis</name>
    <dbReference type="NCBI Taxonomy" id="650850"/>
    <lineage>
        <taxon>Bacteria</taxon>
        <taxon>Pseudomonadati</taxon>
        <taxon>Pseudomonadota</taxon>
        <taxon>Gammaproteobacteria</taxon>
        <taxon>Oceanospirillales</taxon>
        <taxon>Halomonadaceae</taxon>
        <taxon>Halomonas</taxon>
    </lineage>
</organism>
<feature type="domain" description="Blue (type 1) copper" evidence="8">
    <location>
        <begin position="57"/>
        <end position="135"/>
    </location>
</feature>
<evidence type="ECO:0000256" key="5">
    <source>
        <dbReference type="ARBA" id="ARBA00022982"/>
    </source>
</evidence>
<dbReference type="InterPro" id="IPR008972">
    <property type="entry name" value="Cupredoxin"/>
</dbReference>
<keyword evidence="4" id="KW-0574">Periplasm</keyword>
<keyword evidence="5" id="KW-0249">Electron transport</keyword>
<dbReference type="PANTHER" id="PTHR36507:SF1">
    <property type="entry name" value="BLL1555 PROTEIN"/>
    <property type="match status" value="1"/>
</dbReference>
<keyword evidence="10" id="KW-1185">Reference proteome</keyword>
<dbReference type="PROSITE" id="PS00196">
    <property type="entry name" value="COPPER_BLUE"/>
    <property type="match status" value="1"/>
</dbReference>
<proteinExistence type="predicted"/>
<dbReference type="GO" id="GO:0042597">
    <property type="term" value="C:periplasmic space"/>
    <property type="evidence" value="ECO:0007669"/>
    <property type="project" value="UniProtKB-SubCell"/>
</dbReference>
<evidence type="ECO:0000256" key="2">
    <source>
        <dbReference type="ARBA" id="ARBA00022448"/>
    </source>
</evidence>
<feature type="binding site" evidence="7">
    <location>
        <position position="124"/>
    </location>
    <ligand>
        <name>Cu cation</name>
        <dbReference type="ChEBI" id="CHEBI:23378"/>
    </ligand>
</feature>
<comment type="subcellular location">
    <subcellularLocation>
        <location evidence="1">Periplasm</location>
    </subcellularLocation>
</comment>
<name>A0A1H7JIS9_9GAMM</name>
<dbReference type="AlphaFoldDB" id="A0A1H7JIS9"/>
<feature type="binding site" evidence="7">
    <location>
        <position position="121"/>
    </location>
    <ligand>
        <name>Cu cation</name>
        <dbReference type="ChEBI" id="CHEBI:23378"/>
    </ligand>
</feature>
<gene>
    <name evidence="9" type="ORF">SAMN04488129_10464</name>
</gene>
<feature type="binding site" evidence="7">
    <location>
        <position position="129"/>
    </location>
    <ligand>
        <name>Cu cation</name>
        <dbReference type="ChEBI" id="CHEBI:23378"/>
    </ligand>
</feature>
<dbReference type="SUPFAM" id="SSF49503">
    <property type="entry name" value="Cupredoxins"/>
    <property type="match status" value="1"/>
</dbReference>
<dbReference type="Proteomes" id="UP000198807">
    <property type="component" value="Unassembled WGS sequence"/>
</dbReference>
<evidence type="ECO:0000256" key="4">
    <source>
        <dbReference type="ARBA" id="ARBA00022764"/>
    </source>
</evidence>
<dbReference type="InterPro" id="IPR052721">
    <property type="entry name" value="ET_Amicyanin"/>
</dbReference>
<dbReference type="EMBL" id="FOBC01000004">
    <property type="protein sequence ID" value="SEK74266.1"/>
    <property type="molecule type" value="Genomic_DNA"/>
</dbReference>
<evidence type="ECO:0000256" key="7">
    <source>
        <dbReference type="PIRSR" id="PIRSR602386-1"/>
    </source>
</evidence>
<dbReference type="Gene3D" id="2.60.40.420">
    <property type="entry name" value="Cupredoxins - blue copper proteins"/>
    <property type="match status" value="1"/>
</dbReference>
<evidence type="ECO:0000256" key="6">
    <source>
        <dbReference type="ARBA" id="ARBA00023008"/>
    </source>
</evidence>
<evidence type="ECO:0000259" key="8">
    <source>
        <dbReference type="Pfam" id="PF00127"/>
    </source>
</evidence>
<dbReference type="InterPro" id="IPR000923">
    <property type="entry name" value="BlueCu_1"/>
</dbReference>
<sequence length="142" mass="15832">MQEGEGEEATMQYRRLTLGAAVLTTLLMGGVAQAGTSGSSDLDDGQTDGHGDAVVVEMFDYAYHPAELEVEVGTTVRWVSEEKRTSHDIYFPDEDMGSPRLFPEESWERTFEEPGTYEYHCRPHEDRDMDGVIHVVAADDAE</sequence>
<accession>A0A1H7JIS9</accession>
<reference evidence="10" key="1">
    <citation type="submission" date="2016-10" db="EMBL/GenBank/DDBJ databases">
        <authorList>
            <person name="Varghese N."/>
            <person name="Submissions S."/>
        </authorList>
    </citation>
    <scope>NUCLEOTIDE SEQUENCE [LARGE SCALE GENOMIC DNA]</scope>
    <source>
        <strain evidence="10">CGMCC 1.9150</strain>
    </source>
</reference>
<keyword evidence="2" id="KW-0813">Transport</keyword>
<comment type="cofactor">
    <cofactor evidence="7">
        <name>Cu cation</name>
        <dbReference type="ChEBI" id="CHEBI:23378"/>
    </cofactor>
    <text evidence="7">Binds 1 copper ion per subunit.</text>
</comment>
<dbReference type="GO" id="GO:0005507">
    <property type="term" value="F:copper ion binding"/>
    <property type="evidence" value="ECO:0007669"/>
    <property type="project" value="InterPro"/>
</dbReference>
<evidence type="ECO:0000313" key="9">
    <source>
        <dbReference type="EMBL" id="SEK74266.1"/>
    </source>
</evidence>
<dbReference type="PANTHER" id="PTHR36507">
    <property type="entry name" value="BLL1555 PROTEIN"/>
    <property type="match status" value="1"/>
</dbReference>